<keyword evidence="2" id="KW-1185">Reference proteome</keyword>
<dbReference type="Proteomes" id="UP000790709">
    <property type="component" value="Unassembled WGS sequence"/>
</dbReference>
<gene>
    <name evidence="1" type="ORF">BV22DRAFT_1133673</name>
</gene>
<accession>A0ACB8B1Y3</accession>
<organism evidence="1 2">
    <name type="scientific">Leucogyrophana mollusca</name>
    <dbReference type="NCBI Taxonomy" id="85980"/>
    <lineage>
        <taxon>Eukaryota</taxon>
        <taxon>Fungi</taxon>
        <taxon>Dikarya</taxon>
        <taxon>Basidiomycota</taxon>
        <taxon>Agaricomycotina</taxon>
        <taxon>Agaricomycetes</taxon>
        <taxon>Agaricomycetidae</taxon>
        <taxon>Boletales</taxon>
        <taxon>Boletales incertae sedis</taxon>
        <taxon>Leucogyrophana</taxon>
    </lineage>
</organism>
<dbReference type="EMBL" id="MU266640">
    <property type="protein sequence ID" value="KAH7919675.1"/>
    <property type="molecule type" value="Genomic_DNA"/>
</dbReference>
<sequence length="566" mass="60084">MLKAYTLGRAFSIFLFSSSCYARVNTGRAFTWGFTNASVYETGNLVECDTMDLSVSASESAAMGPYYILAFEAGGVSTTSLAGVGAQSPRWQVNHPTGSQLLLSMIDSKGNSGGVLHTLFTVQRSHSNTTPSCLPPPPTSRSYPKIASNTSDRLEACGSWGISVTSGVPPYSISFAALGSGDVFNYSAAPRGENSFSSINNAALRGKGQVLASVSDATGVFGWTTDLIDVDDTPCLHSMHSQAAVLSARSSSHISNRATTIIIAVCTSVGGALLLTGLVLLVLALRRRRRGIIAGQDALPRPYSLAFPLTEAELESLPVIDISSRNNSVSLPSPSPAAPSKPRTAVMTNFGPAVTPGLSPPSMRSLPPAVTSGPSHSVTSPTATSSYTSPTTTRTSPSRSRTMPSSYSPARTRHRPSSNSSQRRPSDTPLPSASGSTSEIRQTHRSRSSDTPPKRHLYTSRSTGDIYRAATAAQGGYPPPVHTPDPPRQRSNRDPPMRSASADAQGSTRPTNHLRHYNSASPVVSSLPHRHRHRETESPIIIQHRDAGGVGVNEPPPPYHRFRLET</sequence>
<comment type="caution">
    <text evidence="1">The sequence shown here is derived from an EMBL/GenBank/DDBJ whole genome shotgun (WGS) entry which is preliminary data.</text>
</comment>
<evidence type="ECO:0000313" key="1">
    <source>
        <dbReference type="EMBL" id="KAH7919675.1"/>
    </source>
</evidence>
<proteinExistence type="predicted"/>
<name>A0ACB8B1Y3_9AGAM</name>
<reference evidence="1" key="1">
    <citation type="journal article" date="2021" name="New Phytol.">
        <title>Evolutionary innovations through gain and loss of genes in the ectomycorrhizal Boletales.</title>
        <authorList>
            <person name="Wu G."/>
            <person name="Miyauchi S."/>
            <person name="Morin E."/>
            <person name="Kuo A."/>
            <person name="Drula E."/>
            <person name="Varga T."/>
            <person name="Kohler A."/>
            <person name="Feng B."/>
            <person name="Cao Y."/>
            <person name="Lipzen A."/>
            <person name="Daum C."/>
            <person name="Hundley H."/>
            <person name="Pangilinan J."/>
            <person name="Johnson J."/>
            <person name="Barry K."/>
            <person name="LaButti K."/>
            <person name="Ng V."/>
            <person name="Ahrendt S."/>
            <person name="Min B."/>
            <person name="Choi I.G."/>
            <person name="Park H."/>
            <person name="Plett J.M."/>
            <person name="Magnuson J."/>
            <person name="Spatafora J.W."/>
            <person name="Nagy L.G."/>
            <person name="Henrissat B."/>
            <person name="Grigoriev I.V."/>
            <person name="Yang Z.L."/>
            <person name="Xu J."/>
            <person name="Martin F.M."/>
        </authorList>
    </citation>
    <scope>NUCLEOTIDE SEQUENCE</scope>
    <source>
        <strain evidence="1">KUC20120723A-06</strain>
    </source>
</reference>
<evidence type="ECO:0000313" key="2">
    <source>
        <dbReference type="Proteomes" id="UP000790709"/>
    </source>
</evidence>
<protein>
    <submittedName>
        <fullName evidence="1">Uncharacterized protein</fullName>
    </submittedName>
</protein>